<reference evidence="5 6" key="1">
    <citation type="submission" date="2017-06" db="EMBL/GenBank/DDBJ databases">
        <title>Draft genome sequence of a variant of Elsinoe murrayae.</title>
        <authorList>
            <person name="Cheng Q."/>
        </authorList>
    </citation>
    <scope>NUCLEOTIDE SEQUENCE [LARGE SCALE GENOMIC DNA]</scope>
    <source>
        <strain evidence="5 6">CQ-2017a</strain>
    </source>
</reference>
<dbReference type="PANTHER" id="PTHR12585:SF70">
    <property type="entry name" value="RAD21_REC8 N TERMINAL DOMAIN PROTEIN (AFU_ORTHOLOGUE AFUA_6G02900)"/>
    <property type="match status" value="1"/>
</dbReference>
<keyword evidence="6" id="KW-1185">Reference proteome</keyword>
<organism evidence="5 6">
    <name type="scientific">Sphaceloma murrayae</name>
    <dbReference type="NCBI Taxonomy" id="2082308"/>
    <lineage>
        <taxon>Eukaryota</taxon>
        <taxon>Fungi</taxon>
        <taxon>Dikarya</taxon>
        <taxon>Ascomycota</taxon>
        <taxon>Pezizomycotina</taxon>
        <taxon>Dothideomycetes</taxon>
        <taxon>Dothideomycetidae</taxon>
        <taxon>Myriangiales</taxon>
        <taxon>Elsinoaceae</taxon>
        <taxon>Sphaceloma</taxon>
    </lineage>
</organism>
<gene>
    <name evidence="5" type="ORF">CAC42_2039</name>
</gene>
<proteinExistence type="predicted"/>
<feature type="region of interest" description="Disordered" evidence="3">
    <location>
        <begin position="519"/>
        <end position="547"/>
    </location>
</feature>
<dbReference type="STRING" id="2082308.A0A2K1QIT9"/>
<dbReference type="EMBL" id="NKHZ01000081">
    <property type="protein sequence ID" value="PNS14810.1"/>
    <property type="molecule type" value="Genomic_DNA"/>
</dbReference>
<evidence type="ECO:0000256" key="3">
    <source>
        <dbReference type="SAM" id="MobiDB-lite"/>
    </source>
</evidence>
<feature type="compositionally biased region" description="Acidic residues" evidence="3">
    <location>
        <begin position="308"/>
        <end position="324"/>
    </location>
</feature>
<feature type="region of interest" description="Disordered" evidence="3">
    <location>
        <begin position="419"/>
        <end position="480"/>
    </location>
</feature>
<evidence type="ECO:0000256" key="2">
    <source>
        <dbReference type="ARBA" id="ARBA00023242"/>
    </source>
</evidence>
<dbReference type="Proteomes" id="UP000243797">
    <property type="component" value="Unassembled WGS sequence"/>
</dbReference>
<evidence type="ECO:0000313" key="5">
    <source>
        <dbReference type="EMBL" id="PNS14810.1"/>
    </source>
</evidence>
<comment type="subcellular location">
    <subcellularLocation>
        <location evidence="1">Nucleus</location>
    </subcellularLocation>
</comment>
<feature type="domain" description="Rad21/Rec8-like protein N-terminal" evidence="4">
    <location>
        <begin position="1"/>
        <end position="108"/>
    </location>
</feature>
<feature type="compositionally biased region" description="Low complexity" evidence="3">
    <location>
        <begin position="427"/>
        <end position="442"/>
    </location>
</feature>
<dbReference type="AlphaFoldDB" id="A0A2K1QIT9"/>
<feature type="region of interest" description="Disordered" evidence="3">
    <location>
        <begin position="289"/>
        <end position="338"/>
    </location>
</feature>
<dbReference type="GO" id="GO:0007064">
    <property type="term" value="P:mitotic sister chromatid cohesion"/>
    <property type="evidence" value="ECO:0007669"/>
    <property type="project" value="TreeGrafter"/>
</dbReference>
<dbReference type="InterPro" id="IPR006910">
    <property type="entry name" value="Rad21_Rec8_N"/>
</dbReference>
<evidence type="ECO:0000259" key="4">
    <source>
        <dbReference type="Pfam" id="PF04825"/>
    </source>
</evidence>
<evidence type="ECO:0000313" key="6">
    <source>
        <dbReference type="Proteomes" id="UP000243797"/>
    </source>
</evidence>
<dbReference type="CDD" id="cd21789">
    <property type="entry name" value="Rad21_Rec8_M_SpRec8p-like"/>
    <property type="match status" value="1"/>
</dbReference>
<keyword evidence="2" id="KW-0539">Nucleus</keyword>
<dbReference type="InParanoid" id="A0A2K1QIT9"/>
<evidence type="ECO:0000256" key="1">
    <source>
        <dbReference type="ARBA" id="ARBA00004123"/>
    </source>
</evidence>
<sequence length="675" mass="74343">MFYSHEILQSRKYGVATVWLVATLGANEARKKLNKSEIQKVDVPKACETITSTETPLALRLQSNLLFGVSKVYSQQCVYVLNDAEQVRTQVRQAMDTIRANATTTSRNHVAKKDQITVADDPNFNVELDLMAGLEGLGLDFDVFPVLQDSNMLSLGSQSTQPSIEEQFADLDQAICIPSDDDYSADSLRSRSLTRGSGIPAERLSRADSEVSRQAIENALLDDGGLVFGDDGELQEGPFDKTASERQMARGESVAGTINTGRLPNQDYRSEVQQREIDLPLVQDDYNLFPDAESFSPRRPGQDKQLPDLEEDQEMHDSSSEDLEAAAPNRAGRQRRVLPLDTQMELRNRDFSDWDQNYVQTMIHDATNRFNARNPYTAKINAQVWLTGNGLHGIGTILDPSTLPEALQMFVGANLLNTFTTQPGQGSPTSSKRSRTPSTSSSRRVRPRLESREAEQGRFDADAGHPILAHDDLPTLPPDDFEQSLEQARAEGTPLPDRRSSQMPWNISASKHSSVRRFARAGGPGSSSVAGGPLSVGARGSSVAPSPLDRYGVGNTQMDEETFQLPMDETEAVYSVDDLDSQGVRRSSLPWAKGMDTEERNFVEWVSGVMGDGAGRGGMENRTEIEFDEVVRPAEWDRVVASQALMFVLALNGKGIISARQEVDEAFRPIVLSVN</sequence>
<feature type="compositionally biased region" description="Low complexity" evidence="3">
    <location>
        <begin position="526"/>
        <end position="538"/>
    </location>
</feature>
<dbReference type="InterPro" id="IPR039781">
    <property type="entry name" value="Rad21/Rec8-like"/>
</dbReference>
<dbReference type="GO" id="GO:0005634">
    <property type="term" value="C:nucleus"/>
    <property type="evidence" value="ECO:0007669"/>
    <property type="project" value="UniProtKB-SubCell"/>
</dbReference>
<feature type="compositionally biased region" description="Basic and acidic residues" evidence="3">
    <location>
        <begin position="238"/>
        <end position="249"/>
    </location>
</feature>
<dbReference type="GO" id="GO:0030892">
    <property type="term" value="C:mitotic cohesin complex"/>
    <property type="evidence" value="ECO:0007669"/>
    <property type="project" value="TreeGrafter"/>
</dbReference>
<accession>A0A2K1QIT9</accession>
<feature type="compositionally biased region" description="Basic and acidic residues" evidence="3">
    <location>
        <begin position="447"/>
        <end position="473"/>
    </location>
</feature>
<name>A0A2K1QIT9_9PEZI</name>
<dbReference type="Pfam" id="PF04825">
    <property type="entry name" value="Rad21_Rec8_N"/>
    <property type="match status" value="1"/>
</dbReference>
<dbReference type="FunCoup" id="A0A2K1QIT9">
    <property type="interactions" value="85"/>
</dbReference>
<dbReference type="PANTHER" id="PTHR12585">
    <property type="entry name" value="SCC1 / RAD21 FAMILY MEMBER"/>
    <property type="match status" value="1"/>
</dbReference>
<dbReference type="GO" id="GO:0003682">
    <property type="term" value="F:chromatin binding"/>
    <property type="evidence" value="ECO:0007669"/>
    <property type="project" value="TreeGrafter"/>
</dbReference>
<feature type="region of interest" description="Disordered" evidence="3">
    <location>
        <begin position="232"/>
        <end position="271"/>
    </location>
</feature>
<protein>
    <submittedName>
        <fullName evidence="5">Meiotic recombination protein rec8</fullName>
    </submittedName>
</protein>
<comment type="caution">
    <text evidence="5">The sequence shown here is derived from an EMBL/GenBank/DDBJ whole genome shotgun (WGS) entry which is preliminary data.</text>
</comment>
<dbReference type="OrthoDB" id="5427633at2759"/>